<organism evidence="4 5">
    <name type="scientific">Solitalea longa</name>
    <dbReference type="NCBI Taxonomy" id="2079460"/>
    <lineage>
        <taxon>Bacteria</taxon>
        <taxon>Pseudomonadati</taxon>
        <taxon>Bacteroidota</taxon>
        <taxon>Sphingobacteriia</taxon>
        <taxon>Sphingobacteriales</taxon>
        <taxon>Sphingobacteriaceae</taxon>
        <taxon>Solitalea</taxon>
    </lineage>
</organism>
<dbReference type="InterPro" id="IPR025403">
    <property type="entry name" value="TgpA-like_C"/>
</dbReference>
<feature type="signal peptide" evidence="2">
    <location>
        <begin position="1"/>
        <end position="24"/>
    </location>
</feature>
<keyword evidence="1" id="KW-1133">Transmembrane helix</keyword>
<protein>
    <recommendedName>
        <fullName evidence="3">Protein-glutamine gamma-glutamyltransferase-like C-terminal domain-containing protein</fullName>
    </recommendedName>
</protein>
<dbReference type="OrthoDB" id="5491447at2"/>
<comment type="caution">
    <text evidence="4">The sequence shown here is derived from an EMBL/GenBank/DDBJ whole genome shotgun (WGS) entry which is preliminary data.</text>
</comment>
<feature type="chain" id="PRO_5015726560" description="Protein-glutamine gamma-glutamyltransferase-like C-terminal domain-containing protein" evidence="2">
    <location>
        <begin position="25"/>
        <end position="240"/>
    </location>
</feature>
<sequence>MKKISKICSFILLNVLLLSNRLFATANAYVNDTTRLVPRLPARASIEKFAGDPDFQYQRDVAPPPNWWGKFLRWIGKWLDKLFGGLGYDNFWQYVFITIIILVAVWVILKLAGVRFTDLFQRKKVNVDLPYETVNEDVRKMDFDQLIGEALDRKNYRLAVRLYYLKALKQLDESGLIAWKPEKTNSCYMNELSSSHLKTDFQQMTMSFEYVWYGEFSLGEHDFNSIRGTFLAFQKQINGK</sequence>
<evidence type="ECO:0000256" key="1">
    <source>
        <dbReference type="SAM" id="Phobius"/>
    </source>
</evidence>
<keyword evidence="5" id="KW-1185">Reference proteome</keyword>
<keyword evidence="2" id="KW-0732">Signal</keyword>
<reference evidence="4 5" key="1">
    <citation type="submission" date="2018-01" db="EMBL/GenBank/DDBJ databases">
        <authorList>
            <person name="Gaut B.S."/>
            <person name="Morton B.R."/>
            <person name="Clegg M.T."/>
            <person name="Duvall M.R."/>
        </authorList>
    </citation>
    <scope>NUCLEOTIDE SEQUENCE [LARGE SCALE GENOMIC DNA]</scope>
    <source>
        <strain evidence="4 5">HR-AV</strain>
    </source>
</reference>
<evidence type="ECO:0000313" key="5">
    <source>
        <dbReference type="Proteomes" id="UP000236893"/>
    </source>
</evidence>
<dbReference type="Pfam" id="PF13559">
    <property type="entry name" value="DUF4129"/>
    <property type="match status" value="1"/>
</dbReference>
<keyword evidence="1" id="KW-0812">Transmembrane</keyword>
<proteinExistence type="predicted"/>
<keyword evidence="1" id="KW-0472">Membrane</keyword>
<gene>
    <name evidence="4" type="ORF">C3K47_00505</name>
</gene>
<dbReference type="EMBL" id="PQVF01000001">
    <property type="protein sequence ID" value="POY39015.1"/>
    <property type="molecule type" value="Genomic_DNA"/>
</dbReference>
<evidence type="ECO:0000259" key="3">
    <source>
        <dbReference type="Pfam" id="PF13559"/>
    </source>
</evidence>
<feature type="domain" description="Protein-glutamine gamma-glutamyltransferase-like C-terminal" evidence="3">
    <location>
        <begin position="164"/>
        <end position="225"/>
    </location>
</feature>
<dbReference type="AlphaFoldDB" id="A0A2S5A8X7"/>
<name>A0A2S5A8X7_9SPHI</name>
<dbReference type="Proteomes" id="UP000236893">
    <property type="component" value="Unassembled WGS sequence"/>
</dbReference>
<evidence type="ECO:0000256" key="2">
    <source>
        <dbReference type="SAM" id="SignalP"/>
    </source>
</evidence>
<evidence type="ECO:0000313" key="4">
    <source>
        <dbReference type="EMBL" id="POY39015.1"/>
    </source>
</evidence>
<accession>A0A2S5A8X7</accession>
<feature type="transmembrane region" description="Helical" evidence="1">
    <location>
        <begin position="91"/>
        <end position="114"/>
    </location>
</feature>
<dbReference type="RefSeq" id="WP_103787118.1">
    <property type="nucleotide sequence ID" value="NZ_PQVF01000001.1"/>
</dbReference>